<comment type="caution">
    <text evidence="1">The sequence shown here is derived from an EMBL/GenBank/DDBJ whole genome shotgun (WGS) entry which is preliminary data.</text>
</comment>
<reference evidence="1" key="1">
    <citation type="submission" date="2013-12" db="EMBL/GenBank/DDBJ databases">
        <title>A Varibaculum cambriense genome reconstructed from a premature infant gut community with otherwise low bacterial novelty that shifts toward anaerobic metabolism during the third week of life.</title>
        <authorList>
            <person name="Brown C.T."/>
            <person name="Sharon I."/>
            <person name="Thomas B.C."/>
            <person name="Castelle C.J."/>
            <person name="Morowitz M.J."/>
            <person name="Banfield J.F."/>
        </authorList>
    </citation>
    <scope>NUCLEOTIDE SEQUENCE</scope>
</reference>
<sequence length="275" mass="32705">MLKEILMRVLNENAGYSSDSMYYEEVKQKHYEFLVKNNIKSDMNLYYTASCLFENICDFRRPHIVLKGKFESFSTQNIAMHLMKYPRVLSYSDYCIVSEKMKWSPVTSGMVFGNIEQDYYRISQEEYIIKEDFNISENDIIKIQTIILNNLSNYILPVIAFDCFEELPELKYEWNEFLLTTVIENFCSEIDVIYPNVRDRRYQKGIAVEQSRGFKSYDEIIAYVMESNGIKSMSESQFLSFLTIHGLTRKVIPKELMTSKHVFYENEQYMVRQLF</sequence>
<dbReference type="AlphaFoldDB" id="W1WVD5"/>
<dbReference type="EMBL" id="AZMM01018358">
    <property type="protein sequence ID" value="ETJ21060.1"/>
    <property type="molecule type" value="Genomic_DNA"/>
</dbReference>
<accession>W1WVD5</accession>
<organism evidence="1">
    <name type="scientific">human gut metagenome</name>
    <dbReference type="NCBI Taxonomy" id="408170"/>
    <lineage>
        <taxon>unclassified sequences</taxon>
        <taxon>metagenomes</taxon>
        <taxon>organismal metagenomes</taxon>
    </lineage>
</organism>
<name>W1WVD5_9ZZZZ</name>
<protein>
    <submittedName>
        <fullName evidence="1">Uncharacterized protein</fullName>
    </submittedName>
</protein>
<proteinExistence type="predicted"/>
<evidence type="ECO:0000313" key="1">
    <source>
        <dbReference type="EMBL" id="ETJ21060.1"/>
    </source>
</evidence>
<gene>
    <name evidence="1" type="ORF">Q604_UNBC18358G0006</name>
</gene>